<dbReference type="EMBL" id="VSSQ01041960">
    <property type="protein sequence ID" value="MPM95471.1"/>
    <property type="molecule type" value="Genomic_DNA"/>
</dbReference>
<accession>A0A645E1N2</accession>
<reference evidence="1" key="1">
    <citation type="submission" date="2019-08" db="EMBL/GenBank/DDBJ databases">
        <authorList>
            <person name="Kucharzyk K."/>
            <person name="Murdoch R.W."/>
            <person name="Higgins S."/>
            <person name="Loffler F."/>
        </authorList>
    </citation>
    <scope>NUCLEOTIDE SEQUENCE</scope>
</reference>
<dbReference type="AlphaFoldDB" id="A0A645E1N2"/>
<sequence>MDDMRVDNQEWLEAFETWVRQQSLARTVPTLTGGRVCQSVSVSESAYLLESTESDIIYQIGLEIVYYEPKTLTA</sequence>
<comment type="caution">
    <text evidence="1">The sequence shown here is derived from an EMBL/GenBank/DDBJ whole genome shotgun (WGS) entry which is preliminary data.</text>
</comment>
<gene>
    <name evidence="1" type="ORF">SDC9_142625</name>
</gene>
<organism evidence="1">
    <name type="scientific">bioreactor metagenome</name>
    <dbReference type="NCBI Taxonomy" id="1076179"/>
    <lineage>
        <taxon>unclassified sequences</taxon>
        <taxon>metagenomes</taxon>
        <taxon>ecological metagenomes</taxon>
    </lineage>
</organism>
<protein>
    <submittedName>
        <fullName evidence="1">Uncharacterized protein</fullName>
    </submittedName>
</protein>
<evidence type="ECO:0000313" key="1">
    <source>
        <dbReference type="EMBL" id="MPM95471.1"/>
    </source>
</evidence>
<proteinExistence type="predicted"/>
<name>A0A645E1N2_9ZZZZ</name>